<sequence>MGTYALPAHAFRAIADGRLDLQEENSFRLQTPAHGGTAVMEVADEQQKAWTDYHYVTADIYHEAHDVLVVLFSFTDDKGRTITVHFGVLPQVETRLCLPLAALNGEKLFLDRYPGVMQSVLRGDAFVDRASIKQFAVATVPSITARSFEISKLALSESIPSFNYAYTPYVDQLGQLSWKSWEGKLRDREELAAALHDEWEELQQGNQALDNWSQYGGWKSLRFAATGYFRTHFDGDRWWFVDPDGYALFSTGMDCIHPAGAMRVDGMEHLTPPLPEREGEFADAWVGEGYSFGVANLISAFGANWRSKWKELTEQRLKVWGINTIGNWSDMEFIRESTLPYVYPLSDFPSTQYKIFRDFPDVFSKEYEEQATRFAEQLLPLKDDRRLIGYFLRNEPHWAFVDGLNLTEQLLRSAHRFESKTVFVKWLSEKYGAVDQWNAAWDSSFMAFDDLYDAKLAAAYLDSGSCPDDFSTFNRIMIRRYVELPSRACKLADPHHLNLGMRYAWVSSEEVLEGCEAFDVFSINCYDMAPSREQIKIISERLNKPLMIGEFHFGAADVGMLAYGIRAVETQADRGLAYQYYVEQAASIPELIGVHYFQLNDQPVLGRFDGENYQIGVVDGCQQPYRPFTEAMARTHARMYEVRTGKTAPLQHCPKEIPRTGF</sequence>
<proteinExistence type="predicted"/>
<accession>A0A919YLL9</accession>
<dbReference type="SUPFAM" id="SSF51445">
    <property type="entry name" value="(Trans)glycosidases"/>
    <property type="match status" value="1"/>
</dbReference>
<name>A0A919YLL9_9BACL</name>
<dbReference type="Proteomes" id="UP000683139">
    <property type="component" value="Unassembled WGS sequence"/>
</dbReference>
<dbReference type="Gene3D" id="3.20.20.80">
    <property type="entry name" value="Glycosidases"/>
    <property type="match status" value="1"/>
</dbReference>
<evidence type="ECO:0000313" key="1">
    <source>
        <dbReference type="EMBL" id="GIP15735.1"/>
    </source>
</evidence>
<dbReference type="InterPro" id="IPR017853">
    <property type="entry name" value="GH"/>
</dbReference>
<dbReference type="EMBL" id="BOSE01000002">
    <property type="protein sequence ID" value="GIP15735.1"/>
    <property type="molecule type" value="Genomic_DNA"/>
</dbReference>
<comment type="caution">
    <text evidence="1">The sequence shown here is derived from an EMBL/GenBank/DDBJ whole genome shotgun (WGS) entry which is preliminary data.</text>
</comment>
<dbReference type="RefSeq" id="WP_213514014.1">
    <property type="nucleotide sequence ID" value="NZ_BOSE01000002.1"/>
</dbReference>
<reference evidence="1" key="1">
    <citation type="submission" date="2021-03" db="EMBL/GenBank/DDBJ databases">
        <title>Antimicrobial resistance genes in bacteria isolated from Japanese honey, and their potential for conferring macrolide and lincosamide resistance in the American foulbrood pathogen Paenibacillus larvae.</title>
        <authorList>
            <person name="Okamoto M."/>
            <person name="Kumagai M."/>
            <person name="Kanamori H."/>
            <person name="Takamatsu D."/>
        </authorList>
    </citation>
    <scope>NUCLEOTIDE SEQUENCE</scope>
    <source>
        <strain evidence="1">J40TS1</strain>
    </source>
</reference>
<keyword evidence="2" id="KW-1185">Reference proteome</keyword>
<evidence type="ECO:0000313" key="2">
    <source>
        <dbReference type="Proteomes" id="UP000683139"/>
    </source>
</evidence>
<dbReference type="AlphaFoldDB" id="A0A919YLL9"/>
<evidence type="ECO:0008006" key="3">
    <source>
        <dbReference type="Google" id="ProtNLM"/>
    </source>
</evidence>
<gene>
    <name evidence="1" type="ORF">J40TS1_13770</name>
</gene>
<organism evidence="1 2">
    <name type="scientific">Paenibacillus montaniterrae</name>
    <dbReference type="NCBI Taxonomy" id="429341"/>
    <lineage>
        <taxon>Bacteria</taxon>
        <taxon>Bacillati</taxon>
        <taxon>Bacillota</taxon>
        <taxon>Bacilli</taxon>
        <taxon>Bacillales</taxon>
        <taxon>Paenibacillaceae</taxon>
        <taxon>Paenibacillus</taxon>
    </lineage>
</organism>
<protein>
    <recommendedName>
        <fullName evidence="3">Glycoside hydrolase family 42 N-terminal domain-containing protein</fullName>
    </recommendedName>
</protein>